<protein>
    <recommendedName>
        <fullName evidence="4">Tail assembly chaperone</fullName>
    </recommendedName>
</protein>
<organism evidence="2 3">
    <name type="scientific">Haloarcula onubensis</name>
    <dbReference type="NCBI Taxonomy" id="2950539"/>
    <lineage>
        <taxon>Archaea</taxon>
        <taxon>Methanobacteriati</taxon>
        <taxon>Methanobacteriota</taxon>
        <taxon>Stenosarchaea group</taxon>
        <taxon>Halobacteria</taxon>
        <taxon>Halobacteriales</taxon>
        <taxon>Haloarculaceae</taxon>
        <taxon>Haloarcula</taxon>
    </lineage>
</organism>
<dbReference type="EMBL" id="JAMQOS010000010">
    <property type="protein sequence ID" value="MDS0284676.1"/>
    <property type="molecule type" value="Genomic_DNA"/>
</dbReference>
<keyword evidence="3" id="KW-1185">Reference proteome</keyword>
<feature type="region of interest" description="Disordered" evidence="1">
    <location>
        <begin position="60"/>
        <end position="90"/>
    </location>
</feature>
<sequence>MTDSDVEVLNKVLEEESGGKPYIVETRHGTITYEMRRAARQRRHEFIDSLPDELVDYMQSQADEKRDQIDASEISSLDDISEVEPDDAPTDAAMTADAVAAMEEFIVEHLNHSKITDGETRDLLEYWPDKQFFATSFLILAISGETEGIEGFRTE</sequence>
<comment type="caution">
    <text evidence="2">The sequence shown here is derived from an EMBL/GenBank/DDBJ whole genome shotgun (WGS) entry which is preliminary data.</text>
</comment>
<evidence type="ECO:0000313" key="2">
    <source>
        <dbReference type="EMBL" id="MDS0284676.1"/>
    </source>
</evidence>
<feature type="compositionally biased region" description="Acidic residues" evidence="1">
    <location>
        <begin position="79"/>
        <end position="89"/>
    </location>
</feature>
<reference evidence="2 3" key="1">
    <citation type="submission" date="2022-06" db="EMBL/GenBank/DDBJ databases">
        <title>Halomicroarcula sp. a new haloarchaeum isolate from saline soil.</title>
        <authorList>
            <person name="Strakova D."/>
            <person name="Galisteo C."/>
            <person name="Sanchez-Porro C."/>
            <person name="Ventosa A."/>
        </authorList>
    </citation>
    <scope>NUCLEOTIDE SEQUENCE [LARGE SCALE GENOMIC DNA]</scope>
    <source>
        <strain evidence="2 3">S3CR25-11</strain>
    </source>
</reference>
<proteinExistence type="predicted"/>
<dbReference type="RefSeq" id="WP_310902342.1">
    <property type="nucleotide sequence ID" value="NZ_JAMQOS010000010.1"/>
</dbReference>
<evidence type="ECO:0000256" key="1">
    <source>
        <dbReference type="SAM" id="MobiDB-lite"/>
    </source>
</evidence>
<gene>
    <name evidence="2" type="ORF">NDI86_21480</name>
</gene>
<dbReference type="Proteomes" id="UP001268864">
    <property type="component" value="Unassembled WGS sequence"/>
</dbReference>
<name>A0ABU2FX02_9EURY</name>
<evidence type="ECO:0000313" key="3">
    <source>
        <dbReference type="Proteomes" id="UP001268864"/>
    </source>
</evidence>
<evidence type="ECO:0008006" key="4">
    <source>
        <dbReference type="Google" id="ProtNLM"/>
    </source>
</evidence>
<accession>A0ABU2FX02</accession>